<dbReference type="Gene3D" id="3.40.50.1820">
    <property type="entry name" value="alpha/beta hydrolase"/>
    <property type="match status" value="1"/>
</dbReference>
<protein>
    <recommendedName>
        <fullName evidence="1">Serine aminopeptidase S33 domain-containing protein</fullName>
    </recommendedName>
</protein>
<dbReference type="EMBL" id="BARS01038955">
    <property type="protein sequence ID" value="GAG14582.1"/>
    <property type="molecule type" value="Genomic_DNA"/>
</dbReference>
<accession>X0VTY1</accession>
<dbReference type="PANTHER" id="PTHR43265:SF1">
    <property type="entry name" value="ESTERASE ESTD"/>
    <property type="match status" value="1"/>
</dbReference>
<evidence type="ECO:0000313" key="2">
    <source>
        <dbReference type="EMBL" id="GAG14582.1"/>
    </source>
</evidence>
<dbReference type="GO" id="GO:0052689">
    <property type="term" value="F:carboxylic ester hydrolase activity"/>
    <property type="evidence" value="ECO:0007669"/>
    <property type="project" value="TreeGrafter"/>
</dbReference>
<sequence>PFLQIAEYLSERGFAVLRYNKRGIGLKGVILDVNIVVNTTFEYLLQDAEKALETLITQPEVDSTDISILGHSEGTYIAPRIAIKDTRIKKIVLMSAGAHNLYDILHFQIVEQSISEFEEIDGNNDGLWSIQEVSVLPLIQRDPFIENSTGDWMWRPGVDPNGDGYISLVEETLPLWNQIFEYLTTAEYPGSIWYQSHFALENNLEIIGNVSAGILILQGEEDTQTPVFEAHFLDQRLMEVGHHDHTLITKGEFRP</sequence>
<evidence type="ECO:0000259" key="1">
    <source>
        <dbReference type="Pfam" id="PF12146"/>
    </source>
</evidence>
<proteinExistence type="predicted"/>
<dbReference type="InterPro" id="IPR022742">
    <property type="entry name" value="Hydrolase_4"/>
</dbReference>
<feature type="non-terminal residue" evidence="2">
    <location>
        <position position="255"/>
    </location>
</feature>
<dbReference type="Pfam" id="PF12146">
    <property type="entry name" value="Hydrolase_4"/>
    <property type="match status" value="1"/>
</dbReference>
<gene>
    <name evidence="2" type="ORF">S01H1_59553</name>
</gene>
<reference evidence="2" key="1">
    <citation type="journal article" date="2014" name="Front. Microbiol.">
        <title>High frequency of phylogenetically diverse reductive dehalogenase-homologous genes in deep subseafloor sedimentary metagenomes.</title>
        <authorList>
            <person name="Kawai M."/>
            <person name="Futagami T."/>
            <person name="Toyoda A."/>
            <person name="Takaki Y."/>
            <person name="Nishi S."/>
            <person name="Hori S."/>
            <person name="Arai W."/>
            <person name="Tsubouchi T."/>
            <person name="Morono Y."/>
            <person name="Uchiyama I."/>
            <person name="Ito T."/>
            <person name="Fujiyama A."/>
            <person name="Inagaki F."/>
            <person name="Takami H."/>
        </authorList>
    </citation>
    <scope>NUCLEOTIDE SEQUENCE</scope>
    <source>
        <strain evidence="2">Expedition CK06-06</strain>
    </source>
</reference>
<dbReference type="SUPFAM" id="SSF53474">
    <property type="entry name" value="alpha/beta-Hydrolases"/>
    <property type="match status" value="1"/>
</dbReference>
<comment type="caution">
    <text evidence="2">The sequence shown here is derived from an EMBL/GenBank/DDBJ whole genome shotgun (WGS) entry which is preliminary data.</text>
</comment>
<name>X0VTY1_9ZZZZ</name>
<feature type="non-terminal residue" evidence="2">
    <location>
        <position position="1"/>
    </location>
</feature>
<dbReference type="AlphaFoldDB" id="X0VTY1"/>
<organism evidence="2">
    <name type="scientific">marine sediment metagenome</name>
    <dbReference type="NCBI Taxonomy" id="412755"/>
    <lineage>
        <taxon>unclassified sequences</taxon>
        <taxon>metagenomes</taxon>
        <taxon>ecological metagenomes</taxon>
    </lineage>
</organism>
<dbReference type="InterPro" id="IPR053145">
    <property type="entry name" value="AB_hydrolase_Est10"/>
</dbReference>
<dbReference type="InterPro" id="IPR029058">
    <property type="entry name" value="AB_hydrolase_fold"/>
</dbReference>
<feature type="domain" description="Serine aminopeptidase S33" evidence="1">
    <location>
        <begin position="4"/>
        <end position="97"/>
    </location>
</feature>
<dbReference type="PANTHER" id="PTHR43265">
    <property type="entry name" value="ESTERASE ESTD"/>
    <property type="match status" value="1"/>
</dbReference>